<evidence type="ECO:0000313" key="3">
    <source>
        <dbReference type="Proteomes" id="UP001197028"/>
    </source>
</evidence>
<feature type="region of interest" description="Disordered" evidence="1">
    <location>
        <begin position="51"/>
        <end position="71"/>
    </location>
</feature>
<accession>A0ABS5ZRI0</accession>
<comment type="caution">
    <text evidence="2">The sequence shown here is derived from an EMBL/GenBank/DDBJ whole genome shotgun (WGS) entry which is preliminary data.</text>
</comment>
<reference evidence="2 3" key="1">
    <citation type="journal article" date="2021" name="ISME J.">
        <title>Genomic evolution of the class Acidithiobacillia: deep-branching Proteobacteria living in extreme acidic conditions.</title>
        <authorList>
            <person name="Moya-Beltran A."/>
            <person name="Beard S."/>
            <person name="Rojas-Villalobos C."/>
            <person name="Issotta F."/>
            <person name="Gallardo Y."/>
            <person name="Ulloa R."/>
            <person name="Giaveno A."/>
            <person name="Degli Esposti M."/>
            <person name="Johnson D.B."/>
            <person name="Quatrini R."/>
        </authorList>
    </citation>
    <scope>NUCLEOTIDE SEQUENCE [LARGE SCALE GENOMIC DNA]</scope>
    <source>
        <strain evidence="2 3">ATCC 19703</strain>
    </source>
</reference>
<dbReference type="EMBL" id="JABELD010000080">
    <property type="protein sequence ID" value="MBU2739282.1"/>
    <property type="molecule type" value="Genomic_DNA"/>
</dbReference>
<evidence type="ECO:0000313" key="2">
    <source>
        <dbReference type="EMBL" id="MBU2739282.1"/>
    </source>
</evidence>
<protein>
    <submittedName>
        <fullName evidence="2">Uncharacterized protein</fullName>
    </submittedName>
</protein>
<proteinExistence type="predicted"/>
<evidence type="ECO:0000256" key="1">
    <source>
        <dbReference type="SAM" id="MobiDB-lite"/>
    </source>
</evidence>
<gene>
    <name evidence="2" type="ORF">HJG40_10905</name>
</gene>
<dbReference type="Proteomes" id="UP001197028">
    <property type="component" value="Unassembled WGS sequence"/>
</dbReference>
<keyword evidence="3" id="KW-1185">Reference proteome</keyword>
<sequence length="153" mass="17547">MEKIDLVMRLLREDERTPWVADQVASSFAQGVSMNVKEALSDAQFYSLEPSDLTSRERQKREKYETTRPYSDEEKLELLTEALDTLYVDLPAIRVAALKSLLDLGMAASTIKFAPPDEPEQGRHGYAVELQELSKTQEFLKSNFERFQQELAK</sequence>
<feature type="compositionally biased region" description="Basic and acidic residues" evidence="1">
    <location>
        <begin position="54"/>
        <end position="71"/>
    </location>
</feature>
<name>A0ABS5ZRI0_9PROT</name>
<organism evidence="2 3">
    <name type="scientific">Acidithiobacillus concretivorus</name>
    <dbReference type="NCBI Taxonomy" id="3063952"/>
    <lineage>
        <taxon>Bacteria</taxon>
        <taxon>Pseudomonadati</taxon>
        <taxon>Pseudomonadota</taxon>
        <taxon>Acidithiobacillia</taxon>
        <taxon>Acidithiobacillales</taxon>
        <taxon>Acidithiobacillaceae</taxon>
        <taxon>Acidithiobacillus</taxon>
    </lineage>
</organism>
<dbReference type="RefSeq" id="WP_215864205.1">
    <property type="nucleotide sequence ID" value="NZ_JABELD010000080.1"/>
</dbReference>